<feature type="domain" description="C2H2-type" evidence="18">
    <location>
        <begin position="276"/>
        <end position="303"/>
    </location>
</feature>
<comment type="subunit">
    <text evidence="13">Interacts (via Region II) with SSY5; protease component of the SPS-sensor.</text>
</comment>
<dbReference type="SMART" id="SM00355">
    <property type="entry name" value="ZnF_C2H2"/>
    <property type="match status" value="2"/>
</dbReference>
<evidence type="ECO:0000256" key="1">
    <source>
        <dbReference type="ARBA" id="ARBA00004123"/>
    </source>
</evidence>
<evidence type="ECO:0000256" key="3">
    <source>
        <dbReference type="ARBA" id="ARBA00022475"/>
    </source>
</evidence>
<comment type="subcellular location">
    <subcellularLocation>
        <location evidence="2">Cell membrane</location>
        <topology evidence="2">Peripheral membrane protein</topology>
        <orientation evidence="2">Cytoplasmic side</orientation>
    </subcellularLocation>
    <subcellularLocation>
        <location evidence="1">Nucleus</location>
    </subcellularLocation>
</comment>
<evidence type="ECO:0000256" key="7">
    <source>
        <dbReference type="ARBA" id="ARBA00022771"/>
    </source>
</evidence>
<dbReference type="InterPro" id="IPR036236">
    <property type="entry name" value="Znf_C2H2_sf"/>
</dbReference>
<dbReference type="GO" id="GO:0005886">
    <property type="term" value="C:plasma membrane"/>
    <property type="evidence" value="ECO:0007669"/>
    <property type="project" value="UniProtKB-SubCell"/>
</dbReference>
<evidence type="ECO:0000256" key="8">
    <source>
        <dbReference type="ARBA" id="ARBA00022833"/>
    </source>
</evidence>
<protein>
    <recommendedName>
        <fullName evidence="15">Transcription factor STP1</fullName>
    </recommendedName>
</protein>
<feature type="region of interest" description="Disordered" evidence="17">
    <location>
        <begin position="250"/>
        <end position="269"/>
    </location>
</feature>
<evidence type="ECO:0000256" key="9">
    <source>
        <dbReference type="ARBA" id="ARBA00023125"/>
    </source>
</evidence>
<dbReference type="FunFam" id="3.30.160.60:FF:002194">
    <property type="entry name" value="STP1p Transcription factor"/>
    <property type="match status" value="1"/>
</dbReference>
<evidence type="ECO:0000256" key="13">
    <source>
        <dbReference type="ARBA" id="ARBA00038616"/>
    </source>
</evidence>
<dbReference type="PANTHER" id="PTHR24396">
    <property type="entry name" value="ZINC FINGER PROTEIN"/>
    <property type="match status" value="1"/>
</dbReference>
<keyword evidence="12" id="KW-0539">Nucleus</keyword>
<keyword evidence="7 16" id="KW-0863">Zinc-finger</keyword>
<dbReference type="PANTHER" id="PTHR24396:SF19">
    <property type="entry name" value="FI01119P"/>
    <property type="match status" value="1"/>
</dbReference>
<evidence type="ECO:0000256" key="2">
    <source>
        <dbReference type="ARBA" id="ARBA00004413"/>
    </source>
</evidence>
<name>A0AAN8A7T1_9SACH</name>
<dbReference type="GO" id="GO:0008270">
    <property type="term" value="F:zinc ion binding"/>
    <property type="evidence" value="ECO:0007669"/>
    <property type="project" value="UniProtKB-KW"/>
</dbReference>
<evidence type="ECO:0000313" key="19">
    <source>
        <dbReference type="EMBL" id="KAK5779156.1"/>
    </source>
</evidence>
<feature type="compositionally biased region" description="Polar residues" evidence="17">
    <location>
        <begin position="497"/>
        <end position="514"/>
    </location>
</feature>
<sequence length="702" mass="78456">MPLLSFFPNDEHTLVSNNTSHTAISIKNRRLSSVKRFGNRKVEYTTEEALSNWTKTWNLLKQLADILAPSKKVGMNRLGVPTSDDSFYGVSTESDADTDAISFFTTKTSLSNSKNKKTVDKSPICELFPKKSNIQNFNFTSVTPCSMNIHLMENPIQLEALPNGMISSTLSNKQAFQTAINNQNSIINTNTNTATNNNSNNNNNTNTNLPLPISPQSNNSPTALDHKLTPQSTISSGTVNSFLNFITKTNGNVNSNSNSSSNYQTSTSERDEPGLLICHYCDATFRIRGYLTRHIKKHAIEKAYHCPFYDKNLPSELRCHNSGGFSRRDTYKTHLKARHFTFPDGIKAHNRNKSDGQCSHCGQHFINADDWINNHLETGKCVKLPEEYLIKLKEKSNNKKRTHHKLKMIKTSTGHSRFVSTAESVIEQKVFQNKEALEAIAIVAGDSMNNHVLSKNDENQFVLNSENFEGHKKPKKKYKPRRNKQMINSDIGKATTKDNISNTPKSNLDSISPHSHISNIDELDLSCINNNGNNGNNNNQTMNGVHSFITSPNNSMFSSITATNKNDNNPVTISLPMNINDSSYLEQQGSLVSSSVINTFAPITATSSISSMSSVSSIFLEPLDIEQQSMYEPFEEATLHAIPNTHTNDISHVNMNKLKTVPNNDAGDTFGKGMDCNKLNEMQMKETRQYLNFYNFFFGSNL</sequence>
<keyword evidence="4" id="KW-0819">tRNA processing</keyword>
<evidence type="ECO:0000256" key="6">
    <source>
        <dbReference type="ARBA" id="ARBA00022737"/>
    </source>
</evidence>
<dbReference type="AlphaFoldDB" id="A0AAN8A7T1"/>
<dbReference type="PROSITE" id="PS50157">
    <property type="entry name" value="ZINC_FINGER_C2H2_2"/>
    <property type="match status" value="1"/>
</dbReference>
<feature type="compositionally biased region" description="Low complexity" evidence="17">
    <location>
        <begin position="250"/>
        <end position="267"/>
    </location>
</feature>
<keyword evidence="9" id="KW-0238">DNA-binding</keyword>
<dbReference type="GO" id="GO:0045944">
    <property type="term" value="P:positive regulation of transcription by RNA polymerase II"/>
    <property type="evidence" value="ECO:0007669"/>
    <property type="project" value="UniProtKB-ARBA"/>
</dbReference>
<proteinExistence type="predicted"/>
<evidence type="ECO:0000256" key="16">
    <source>
        <dbReference type="PROSITE-ProRule" id="PRU00042"/>
    </source>
</evidence>
<dbReference type="GO" id="GO:0008033">
    <property type="term" value="P:tRNA processing"/>
    <property type="evidence" value="ECO:0007669"/>
    <property type="project" value="UniProtKB-KW"/>
</dbReference>
<gene>
    <name evidence="19" type="ORF">RI543_003041</name>
</gene>
<dbReference type="Gene3D" id="3.30.160.60">
    <property type="entry name" value="Classic Zinc Finger"/>
    <property type="match status" value="1"/>
</dbReference>
<evidence type="ECO:0000256" key="17">
    <source>
        <dbReference type="SAM" id="MobiDB-lite"/>
    </source>
</evidence>
<evidence type="ECO:0000313" key="20">
    <source>
        <dbReference type="Proteomes" id="UP001306508"/>
    </source>
</evidence>
<feature type="region of interest" description="Disordered" evidence="17">
    <location>
        <begin position="189"/>
        <end position="231"/>
    </location>
</feature>
<dbReference type="InterPro" id="IPR013087">
    <property type="entry name" value="Znf_C2H2_type"/>
</dbReference>
<dbReference type="GO" id="GO:0005634">
    <property type="term" value="C:nucleus"/>
    <property type="evidence" value="ECO:0007669"/>
    <property type="project" value="UniProtKB-SubCell"/>
</dbReference>
<dbReference type="InterPro" id="IPR051643">
    <property type="entry name" value="Transcr_Reg_ZincFinger"/>
</dbReference>
<feature type="region of interest" description="Disordered" evidence="17">
    <location>
        <begin position="467"/>
        <end position="514"/>
    </location>
</feature>
<keyword evidence="10" id="KW-0472">Membrane</keyword>
<dbReference type="PROSITE" id="PS00028">
    <property type="entry name" value="ZINC_FINGER_C2H2_1"/>
    <property type="match status" value="1"/>
</dbReference>
<keyword evidence="6" id="KW-0677">Repeat</keyword>
<evidence type="ECO:0000259" key="18">
    <source>
        <dbReference type="PROSITE" id="PS50157"/>
    </source>
</evidence>
<keyword evidence="8" id="KW-0862">Zinc</keyword>
<feature type="compositionally biased region" description="Low complexity" evidence="17">
    <location>
        <begin position="189"/>
        <end position="208"/>
    </location>
</feature>
<dbReference type="Pfam" id="PF00096">
    <property type="entry name" value="zf-C2H2"/>
    <property type="match status" value="1"/>
</dbReference>
<organism evidence="19 20">
    <name type="scientific">Arxiozyma heterogenica</name>
    <dbReference type="NCBI Taxonomy" id="278026"/>
    <lineage>
        <taxon>Eukaryota</taxon>
        <taxon>Fungi</taxon>
        <taxon>Dikarya</taxon>
        <taxon>Ascomycota</taxon>
        <taxon>Saccharomycotina</taxon>
        <taxon>Saccharomycetes</taxon>
        <taxon>Saccharomycetales</taxon>
        <taxon>Saccharomycetaceae</taxon>
        <taxon>Arxiozyma</taxon>
    </lineage>
</organism>
<evidence type="ECO:0000256" key="12">
    <source>
        <dbReference type="ARBA" id="ARBA00023242"/>
    </source>
</evidence>
<comment type="caution">
    <text evidence="19">The sequence shown here is derived from an EMBL/GenBank/DDBJ whole genome shotgun (WGS) entry which is preliminary data.</text>
</comment>
<keyword evidence="20" id="KW-1185">Reference proteome</keyword>
<dbReference type="SUPFAM" id="SSF57667">
    <property type="entry name" value="beta-beta-alpha zinc fingers"/>
    <property type="match status" value="1"/>
</dbReference>
<keyword evidence="5" id="KW-0479">Metal-binding</keyword>
<comment type="function">
    <text evidence="14">Transcription factor involved in the regulation of gene expression in response to extracellular amino acid levels. Synthesized as latent cytoplasmic precursor, which, upon a signal initiated by the plasma membrane SPS (SSY1-PTR3-SSY5) amino acid sensor system, becomes proteolytically activated and relocates to the nucleus, where it induces the expression of SPS-sensor-regulated genes, including the amino-acid permeases AGP1, BAP2, BAP3 and GNP1. Binding to promoters is facilitated by DAL81. Involved in the repression of genes subject to nitrogen catabolite repression and genes involved in stress response. Negatively regulated by inner nuclear membrane proteins ASI1, ASI2 and ASI3, which prevent unprocessed precursor forms that escape cytoplasmic anchoring from inducing SPS-sensor-regulated genes. May be involved in pre-tRNA splicing.</text>
</comment>
<keyword evidence="3" id="KW-1003">Cell membrane</keyword>
<evidence type="ECO:0000256" key="4">
    <source>
        <dbReference type="ARBA" id="ARBA00022694"/>
    </source>
</evidence>
<evidence type="ECO:0000256" key="11">
    <source>
        <dbReference type="ARBA" id="ARBA00023145"/>
    </source>
</evidence>
<accession>A0AAN8A7T1</accession>
<dbReference type="Proteomes" id="UP001306508">
    <property type="component" value="Unassembled WGS sequence"/>
</dbReference>
<evidence type="ECO:0000256" key="5">
    <source>
        <dbReference type="ARBA" id="ARBA00022723"/>
    </source>
</evidence>
<keyword evidence="11" id="KW-0865">Zymogen</keyword>
<reference evidence="20" key="1">
    <citation type="submission" date="2023-07" db="EMBL/GenBank/DDBJ databases">
        <title>A draft genome of Kazachstania heterogenica Y-27499.</title>
        <authorList>
            <person name="Donic C."/>
            <person name="Kralova J.S."/>
            <person name="Fidel L."/>
            <person name="Ben-Dor S."/>
            <person name="Jung S."/>
        </authorList>
    </citation>
    <scope>NUCLEOTIDE SEQUENCE [LARGE SCALE GENOMIC DNA]</scope>
    <source>
        <strain evidence="20">Y27499</strain>
    </source>
</reference>
<dbReference type="GO" id="GO:0000981">
    <property type="term" value="F:DNA-binding transcription factor activity, RNA polymerase II-specific"/>
    <property type="evidence" value="ECO:0007669"/>
    <property type="project" value="TreeGrafter"/>
</dbReference>
<feature type="compositionally biased region" description="Basic residues" evidence="17">
    <location>
        <begin position="472"/>
        <end position="484"/>
    </location>
</feature>
<dbReference type="GO" id="GO:0000978">
    <property type="term" value="F:RNA polymerase II cis-regulatory region sequence-specific DNA binding"/>
    <property type="evidence" value="ECO:0007669"/>
    <property type="project" value="TreeGrafter"/>
</dbReference>
<dbReference type="EMBL" id="JAWIZZ010000047">
    <property type="protein sequence ID" value="KAK5779156.1"/>
    <property type="molecule type" value="Genomic_DNA"/>
</dbReference>
<evidence type="ECO:0000256" key="14">
    <source>
        <dbReference type="ARBA" id="ARBA00057128"/>
    </source>
</evidence>
<evidence type="ECO:0000256" key="10">
    <source>
        <dbReference type="ARBA" id="ARBA00023136"/>
    </source>
</evidence>
<evidence type="ECO:0000256" key="15">
    <source>
        <dbReference type="ARBA" id="ARBA00073838"/>
    </source>
</evidence>